<dbReference type="Gene3D" id="2.120.10.30">
    <property type="entry name" value="TolB, C-terminal domain"/>
    <property type="match status" value="1"/>
</dbReference>
<protein>
    <recommendedName>
        <fullName evidence="4">SMP-30/Gluconolactonase/LRE-like region domain-containing protein</fullName>
    </recommendedName>
</protein>
<feature type="signal peptide" evidence="1">
    <location>
        <begin position="1"/>
        <end position="19"/>
    </location>
</feature>
<evidence type="ECO:0008006" key="4">
    <source>
        <dbReference type="Google" id="ProtNLM"/>
    </source>
</evidence>
<dbReference type="InterPro" id="IPR011042">
    <property type="entry name" value="6-blade_b-propeller_TolB-like"/>
</dbReference>
<evidence type="ECO:0000313" key="3">
    <source>
        <dbReference type="Proteomes" id="UP000248795"/>
    </source>
</evidence>
<accession>A0A2W2BQZ3</accession>
<feature type="chain" id="PRO_5016051160" description="SMP-30/Gluconolactonase/LRE-like region domain-containing protein" evidence="1">
    <location>
        <begin position="20"/>
        <end position="662"/>
    </location>
</feature>
<sequence length="662" mass="68612">MPVAAAAVLTTIMAGPVPAGVCNENACSTRLMGVVTSGPARGAKPVRGAKVFIYRAEVGAPQLLAETVSDARGQFSARLPKQGAAEIRYAVASTGSTELMTVMAAGDRPHVRVNEMTTVAAAYALAQFIENKEISGKPLPLQVAGGMFRNLAAPDRGEVSDVLRRSPNADETNARRLMATLSNVLAGCVRSANNCAPLFAAAGGTTTLEAAIAIARNPSNRVHEIFALGNNVQPFKPALMASQGPDAPDELMRLDAFTVAVKVNRTSAGKGKESCPFAGTGNLVFDDRGYAWITNNVVAGTTISAQCFAVLKPDGSPADGKGGTPKSPLSGGGVLGQGFGITRDPSGNIWAGNFGWGGVNPVGSVSKFSSDGKALSPAPNGYVSTLYKVQGTTSDQDGNIWMASYGNNRVQVFPGGNPFTDYPAFSDSNTEPFHILVDDDGAAYVSYTGTSYLSKFTYAADGITKVATAPIGSDANPKGIGLDTTGHVWATAGAQSLVYLFDSELNPKGSFDGGGSINGPWGLSVDARDNVWVANFGLEQQLPLKYRLTQLCGTNTAHCPEGKTTGDNISPDNTGWTLPSGGDQVLLASGKPLYSPLKVKSYKPLMRATATQVDMAGNVWVTNNWKPSGANDLLLNPGGDGMVIFVGMAAPVAPGIGLPKAP</sequence>
<gene>
    <name evidence="2" type="ORF">DK847_02195</name>
</gene>
<organism evidence="2 3">
    <name type="scientific">Aestuariivirga litoralis</name>
    <dbReference type="NCBI Taxonomy" id="2650924"/>
    <lineage>
        <taxon>Bacteria</taxon>
        <taxon>Pseudomonadati</taxon>
        <taxon>Pseudomonadota</taxon>
        <taxon>Alphaproteobacteria</taxon>
        <taxon>Hyphomicrobiales</taxon>
        <taxon>Aestuariivirgaceae</taxon>
        <taxon>Aestuariivirga</taxon>
    </lineage>
</organism>
<name>A0A2W2BQZ3_9HYPH</name>
<keyword evidence="3" id="KW-1185">Reference proteome</keyword>
<comment type="caution">
    <text evidence="2">The sequence shown here is derived from an EMBL/GenBank/DDBJ whole genome shotgun (WGS) entry which is preliminary data.</text>
</comment>
<dbReference type="Proteomes" id="UP000248795">
    <property type="component" value="Unassembled WGS sequence"/>
</dbReference>
<proteinExistence type="predicted"/>
<evidence type="ECO:0000313" key="2">
    <source>
        <dbReference type="EMBL" id="PZF78639.1"/>
    </source>
</evidence>
<keyword evidence="1" id="KW-0732">Signal</keyword>
<reference evidence="3" key="1">
    <citation type="submission" date="2018-06" db="EMBL/GenBank/DDBJ databases">
        <title>Aestuariibacter litoralis strain KCTC 52945T.</title>
        <authorList>
            <person name="Li X."/>
            <person name="Salam N."/>
            <person name="Li J.-L."/>
            <person name="Chen Y.-M."/>
            <person name="Yang Z.-W."/>
            <person name="Zhang L.-Y."/>
            <person name="Han M.-X."/>
            <person name="Xiao M."/>
            <person name="Li W.-J."/>
        </authorList>
    </citation>
    <scope>NUCLEOTIDE SEQUENCE [LARGE SCALE GENOMIC DNA]</scope>
    <source>
        <strain evidence="3">KCTC 52945</strain>
    </source>
</reference>
<dbReference type="SUPFAM" id="SSF63829">
    <property type="entry name" value="Calcium-dependent phosphotriesterase"/>
    <property type="match status" value="1"/>
</dbReference>
<dbReference type="EMBL" id="QKVK01000001">
    <property type="protein sequence ID" value="PZF78639.1"/>
    <property type="molecule type" value="Genomic_DNA"/>
</dbReference>
<evidence type="ECO:0000256" key="1">
    <source>
        <dbReference type="SAM" id="SignalP"/>
    </source>
</evidence>
<dbReference type="AlphaFoldDB" id="A0A2W2BQZ3"/>